<evidence type="ECO:0000313" key="2">
    <source>
        <dbReference type="EMBL" id="MDE8649599.1"/>
    </source>
</evidence>
<evidence type="ECO:0000313" key="3">
    <source>
        <dbReference type="Proteomes" id="UP001217325"/>
    </source>
</evidence>
<dbReference type="InterPro" id="IPR029039">
    <property type="entry name" value="Flavoprotein-like_sf"/>
</dbReference>
<sequence length="197" mass="21891">MIKVLIEYASANGSTRGIARKIADRCSVPGFDVSLSAVEEDPGHEWFDAVIVGSAIHGMDWLPAAREAVFRRSSAAKTQPVWAFSVATWGATSTLLAPRLARRIRTTASEPKTVTKLRESADLRDHRRFAGMLTRGDWPLLGRVVFKIMGGRYSDARDWSDIDEWADGIVEQLRSGTFEYSARTEDASRQFDDDKGP</sequence>
<dbReference type="Pfam" id="PF12724">
    <property type="entry name" value="Flavodoxin_5"/>
    <property type="match status" value="1"/>
</dbReference>
<comment type="caution">
    <text evidence="2">The sequence shown here is derived from an EMBL/GenBank/DDBJ whole genome shotgun (WGS) entry which is preliminary data.</text>
</comment>
<organism evidence="2 3">
    <name type="scientific">Rhodococcus qingshengii</name>
    <dbReference type="NCBI Taxonomy" id="334542"/>
    <lineage>
        <taxon>Bacteria</taxon>
        <taxon>Bacillati</taxon>
        <taxon>Actinomycetota</taxon>
        <taxon>Actinomycetes</taxon>
        <taxon>Mycobacteriales</taxon>
        <taxon>Nocardiaceae</taxon>
        <taxon>Rhodococcus</taxon>
        <taxon>Rhodococcus erythropolis group</taxon>
    </lineage>
</organism>
<protein>
    <submittedName>
        <fullName evidence="2">Flavodoxin domain-containing protein</fullName>
    </submittedName>
</protein>
<proteinExistence type="predicted"/>
<dbReference type="SUPFAM" id="SSF52218">
    <property type="entry name" value="Flavoproteins"/>
    <property type="match status" value="1"/>
</dbReference>
<evidence type="ECO:0000259" key="1">
    <source>
        <dbReference type="Pfam" id="PF12724"/>
    </source>
</evidence>
<dbReference type="EMBL" id="JARDXE010000029">
    <property type="protein sequence ID" value="MDE8649599.1"/>
    <property type="molecule type" value="Genomic_DNA"/>
</dbReference>
<dbReference type="Gene3D" id="3.40.50.360">
    <property type="match status" value="1"/>
</dbReference>
<accession>A0AAW6LSV9</accession>
<feature type="domain" description="Flavodoxin" evidence="1">
    <location>
        <begin position="5"/>
        <end position="89"/>
    </location>
</feature>
<name>A0AAW6LSV9_RHOSG</name>
<gene>
    <name evidence="2" type="ORF">PXH69_31990</name>
</gene>
<dbReference type="AlphaFoldDB" id="A0AAW6LSV9"/>
<dbReference type="InterPro" id="IPR026816">
    <property type="entry name" value="Flavodoxin_dom"/>
</dbReference>
<dbReference type="RefSeq" id="WP_076948959.1">
    <property type="nucleotide sequence ID" value="NZ_JARDXE010000029.1"/>
</dbReference>
<dbReference type="Proteomes" id="UP001217325">
    <property type="component" value="Unassembled WGS sequence"/>
</dbReference>
<reference evidence="2" key="1">
    <citation type="submission" date="2023-02" db="EMBL/GenBank/DDBJ databases">
        <title>A novel hydrolase synthesized by Rhodococcus erythropolis HQ is responsible for the detoxification of Zearalenone.</title>
        <authorList>
            <person name="Hu J."/>
            <person name="Xu J."/>
        </authorList>
    </citation>
    <scope>NUCLEOTIDE SEQUENCE</scope>
    <source>
        <strain evidence="2">HQ</strain>
    </source>
</reference>